<dbReference type="Proteomes" id="UP000006727">
    <property type="component" value="Chromosome 24"/>
</dbReference>
<dbReference type="EnsemblPlants" id="Pp3c24_10740V3.1">
    <property type="protein sequence ID" value="PAC:32908708.CDS.1"/>
    <property type="gene ID" value="Pp3c24_10740"/>
</dbReference>
<proteinExistence type="predicted"/>
<keyword evidence="1" id="KW-0472">Membrane</keyword>
<evidence type="ECO:0000256" key="1">
    <source>
        <dbReference type="SAM" id="Phobius"/>
    </source>
</evidence>
<evidence type="ECO:0000313" key="3">
    <source>
        <dbReference type="EnsemblPlants" id="PAC:32908708.CDS.1"/>
    </source>
</evidence>
<feature type="transmembrane region" description="Helical" evidence="1">
    <location>
        <begin position="20"/>
        <end position="49"/>
    </location>
</feature>
<dbReference type="EnsemblPlants" id="Pp3c24_10740V3.2">
    <property type="protein sequence ID" value="PAC:32908709.CDS.1"/>
    <property type="gene ID" value="Pp3c24_10740"/>
</dbReference>
<keyword evidence="1" id="KW-0812">Transmembrane</keyword>
<evidence type="ECO:0000313" key="2">
    <source>
        <dbReference type="EMBL" id="PNR28304.1"/>
    </source>
</evidence>
<reference evidence="3" key="3">
    <citation type="submission" date="2020-12" db="UniProtKB">
        <authorList>
            <consortium name="EnsemblPlants"/>
        </authorList>
    </citation>
    <scope>IDENTIFICATION</scope>
</reference>
<protein>
    <submittedName>
        <fullName evidence="2 3">Uncharacterized protein</fullName>
    </submittedName>
</protein>
<dbReference type="PaxDb" id="3218-PP1S16_169V6.1"/>
<dbReference type="Gramene" id="Pp3c24_10740V3.2">
    <property type="protein sequence ID" value="PAC:32908709.CDS.1"/>
    <property type="gene ID" value="Pp3c24_10740"/>
</dbReference>
<reference evidence="2 4" key="2">
    <citation type="journal article" date="2018" name="Plant J.">
        <title>The Physcomitrella patens chromosome-scale assembly reveals moss genome structure and evolution.</title>
        <authorList>
            <person name="Lang D."/>
            <person name="Ullrich K.K."/>
            <person name="Murat F."/>
            <person name="Fuchs J."/>
            <person name="Jenkins J."/>
            <person name="Haas F.B."/>
            <person name="Piednoel M."/>
            <person name="Gundlach H."/>
            <person name="Van Bel M."/>
            <person name="Meyberg R."/>
            <person name="Vives C."/>
            <person name="Morata J."/>
            <person name="Symeonidi A."/>
            <person name="Hiss M."/>
            <person name="Muchero W."/>
            <person name="Kamisugi Y."/>
            <person name="Saleh O."/>
            <person name="Blanc G."/>
            <person name="Decker E.L."/>
            <person name="van Gessel N."/>
            <person name="Grimwood J."/>
            <person name="Hayes R.D."/>
            <person name="Graham S.W."/>
            <person name="Gunter L.E."/>
            <person name="McDaniel S.F."/>
            <person name="Hoernstein S.N.W."/>
            <person name="Larsson A."/>
            <person name="Li F.W."/>
            <person name="Perroud P.F."/>
            <person name="Phillips J."/>
            <person name="Ranjan P."/>
            <person name="Rokshar D.S."/>
            <person name="Rothfels C.J."/>
            <person name="Schneider L."/>
            <person name="Shu S."/>
            <person name="Stevenson D.W."/>
            <person name="Thummler F."/>
            <person name="Tillich M."/>
            <person name="Villarreal Aguilar J.C."/>
            <person name="Widiez T."/>
            <person name="Wong G.K."/>
            <person name="Wymore A."/>
            <person name="Zhang Y."/>
            <person name="Zimmer A.D."/>
            <person name="Quatrano R.S."/>
            <person name="Mayer K.F.X."/>
            <person name="Goodstein D."/>
            <person name="Casacuberta J.M."/>
            <person name="Vandepoele K."/>
            <person name="Reski R."/>
            <person name="Cuming A.C."/>
            <person name="Tuskan G.A."/>
            <person name="Maumus F."/>
            <person name="Salse J."/>
            <person name="Schmutz J."/>
            <person name="Rensing S.A."/>
        </authorList>
    </citation>
    <scope>NUCLEOTIDE SEQUENCE [LARGE SCALE GENOMIC DNA]</scope>
    <source>
        <strain evidence="3 4">cv. Gransden 2004</strain>
    </source>
</reference>
<dbReference type="Gramene" id="Pp3c24_10740V3.1">
    <property type="protein sequence ID" value="PAC:32908708.CDS.1"/>
    <property type="gene ID" value="Pp3c24_10740"/>
</dbReference>
<name>A0A2K1IGA4_PHYPA</name>
<dbReference type="EMBL" id="ABEU02000024">
    <property type="protein sequence ID" value="PNR28304.1"/>
    <property type="molecule type" value="Genomic_DNA"/>
</dbReference>
<dbReference type="InParanoid" id="A0A2K1IGA4"/>
<reference evidence="2 4" key="1">
    <citation type="journal article" date="2008" name="Science">
        <title>The Physcomitrella genome reveals evolutionary insights into the conquest of land by plants.</title>
        <authorList>
            <person name="Rensing S."/>
            <person name="Lang D."/>
            <person name="Zimmer A."/>
            <person name="Terry A."/>
            <person name="Salamov A."/>
            <person name="Shapiro H."/>
            <person name="Nishiyama T."/>
            <person name="Perroud P.-F."/>
            <person name="Lindquist E."/>
            <person name="Kamisugi Y."/>
            <person name="Tanahashi T."/>
            <person name="Sakakibara K."/>
            <person name="Fujita T."/>
            <person name="Oishi K."/>
            <person name="Shin-I T."/>
            <person name="Kuroki Y."/>
            <person name="Toyoda A."/>
            <person name="Suzuki Y."/>
            <person name="Hashimoto A."/>
            <person name="Yamaguchi K."/>
            <person name="Sugano A."/>
            <person name="Kohara Y."/>
            <person name="Fujiyama A."/>
            <person name="Anterola A."/>
            <person name="Aoki S."/>
            <person name="Ashton N."/>
            <person name="Barbazuk W.B."/>
            <person name="Barker E."/>
            <person name="Bennetzen J."/>
            <person name="Bezanilla M."/>
            <person name="Blankenship R."/>
            <person name="Cho S.H."/>
            <person name="Dutcher S."/>
            <person name="Estelle M."/>
            <person name="Fawcett J.A."/>
            <person name="Gundlach H."/>
            <person name="Hanada K."/>
            <person name="Heyl A."/>
            <person name="Hicks K.A."/>
            <person name="Hugh J."/>
            <person name="Lohr M."/>
            <person name="Mayer K."/>
            <person name="Melkozernov A."/>
            <person name="Murata T."/>
            <person name="Nelson D."/>
            <person name="Pils B."/>
            <person name="Prigge M."/>
            <person name="Reiss B."/>
            <person name="Renner T."/>
            <person name="Rombauts S."/>
            <person name="Rushton P."/>
            <person name="Sanderfoot A."/>
            <person name="Schween G."/>
            <person name="Shiu S.-H."/>
            <person name="Stueber K."/>
            <person name="Theodoulou F.L."/>
            <person name="Tu H."/>
            <person name="Van de Peer Y."/>
            <person name="Verrier P.J."/>
            <person name="Waters E."/>
            <person name="Wood A."/>
            <person name="Yang L."/>
            <person name="Cove D."/>
            <person name="Cuming A."/>
            <person name="Hasebe M."/>
            <person name="Lucas S."/>
            <person name="Mishler D.B."/>
            <person name="Reski R."/>
            <person name="Grigoriev I."/>
            <person name="Quatrano R.S."/>
            <person name="Boore J.L."/>
        </authorList>
    </citation>
    <scope>NUCLEOTIDE SEQUENCE [LARGE SCALE GENOMIC DNA]</scope>
    <source>
        <strain evidence="3 4">cv. Gransden 2004</strain>
    </source>
</reference>
<keyword evidence="1" id="KW-1133">Transmembrane helix</keyword>
<sequence length="58" mass="6711">MSCSPRWQMLRCQPTPSVSFPIWGGIIWMLWGVGIQFLSTHCLVVLLHFSKPHQTSKR</sequence>
<organism evidence="2">
    <name type="scientific">Physcomitrium patens</name>
    <name type="common">Spreading-leaved earth moss</name>
    <name type="synonym">Physcomitrella patens</name>
    <dbReference type="NCBI Taxonomy" id="3218"/>
    <lineage>
        <taxon>Eukaryota</taxon>
        <taxon>Viridiplantae</taxon>
        <taxon>Streptophyta</taxon>
        <taxon>Embryophyta</taxon>
        <taxon>Bryophyta</taxon>
        <taxon>Bryophytina</taxon>
        <taxon>Bryopsida</taxon>
        <taxon>Funariidae</taxon>
        <taxon>Funariales</taxon>
        <taxon>Funariaceae</taxon>
        <taxon>Physcomitrium</taxon>
    </lineage>
</organism>
<keyword evidence="4" id="KW-1185">Reference proteome</keyword>
<dbReference type="AlphaFoldDB" id="A0A2K1IGA4"/>
<accession>A0A2K1IGA4</accession>
<gene>
    <name evidence="2" type="ORF">PHYPA_028896</name>
</gene>
<evidence type="ECO:0000313" key="4">
    <source>
        <dbReference type="Proteomes" id="UP000006727"/>
    </source>
</evidence>